<dbReference type="InterPro" id="IPR011009">
    <property type="entry name" value="Kinase-like_dom_sf"/>
</dbReference>
<protein>
    <recommendedName>
        <fullName evidence="2">non-specific serine/threonine protein kinase</fullName>
        <ecNumber evidence="2">2.7.11.1</ecNumber>
    </recommendedName>
</protein>
<accession>A0AA97MWU1</accession>
<keyword evidence="7" id="KW-1185">Reference proteome</keyword>
<dbReference type="Proteomes" id="UP000521578">
    <property type="component" value="Unassembled WGS sequence"/>
</dbReference>
<comment type="caution">
    <text evidence="6">The sequence shown here is derived from an EMBL/GenBank/DDBJ whole genome shotgun (WGS) entry which is preliminary data.</text>
</comment>
<name>A0AA97MWU1_9PASS</name>
<evidence type="ECO:0000256" key="1">
    <source>
        <dbReference type="ARBA" id="ARBA00008874"/>
    </source>
</evidence>
<keyword evidence="6" id="KW-0418">Kinase</keyword>
<comment type="similarity">
    <text evidence="1">Belongs to the protein kinase superfamily. STE Ser/Thr protein kinase family. STE20 subfamily.</text>
</comment>
<dbReference type="PROSITE" id="PS50011">
    <property type="entry name" value="PROTEIN_KINASE_DOM"/>
    <property type="match status" value="1"/>
</dbReference>
<feature type="domain" description="Protein kinase" evidence="5">
    <location>
        <begin position="1"/>
        <end position="76"/>
    </location>
</feature>
<sequence>VAIKKINLQQQNTKKVLNEILVMRDKKHPNIVIYLDSYLVKKELCFVVEYKDGHSLSDVISEMGMSEGQVAAVCRE</sequence>
<dbReference type="EC" id="2.7.11.1" evidence="2"/>
<proteinExistence type="inferred from homology"/>
<feature type="non-terminal residue" evidence="6">
    <location>
        <position position="1"/>
    </location>
</feature>
<dbReference type="SUPFAM" id="SSF56112">
    <property type="entry name" value="Protein kinase-like (PK-like)"/>
    <property type="match status" value="1"/>
</dbReference>
<dbReference type="Gene3D" id="3.30.200.20">
    <property type="entry name" value="Phosphorylase Kinase, domain 1"/>
    <property type="match status" value="1"/>
</dbReference>
<keyword evidence="3" id="KW-0547">Nucleotide-binding</keyword>
<feature type="non-terminal residue" evidence="6">
    <location>
        <position position="76"/>
    </location>
</feature>
<evidence type="ECO:0000313" key="7">
    <source>
        <dbReference type="Proteomes" id="UP000521578"/>
    </source>
</evidence>
<evidence type="ECO:0000256" key="3">
    <source>
        <dbReference type="ARBA" id="ARBA00022741"/>
    </source>
</evidence>
<dbReference type="GO" id="GO:0004674">
    <property type="term" value="F:protein serine/threonine kinase activity"/>
    <property type="evidence" value="ECO:0007669"/>
    <property type="project" value="UniProtKB-EC"/>
</dbReference>
<gene>
    <name evidence="6" type="primary">Pak3_3</name>
    <name evidence="6" type="ORF">MENNOV_R08068</name>
</gene>
<dbReference type="InterPro" id="IPR051931">
    <property type="entry name" value="PAK3-like"/>
</dbReference>
<dbReference type="Pfam" id="PF00069">
    <property type="entry name" value="Pkinase"/>
    <property type="match status" value="1"/>
</dbReference>
<dbReference type="PANTHER" id="PTHR45832">
    <property type="entry name" value="SERINE/THREONINE-PROTEIN KINASE SAMKA-RELATED-RELATED"/>
    <property type="match status" value="1"/>
</dbReference>
<evidence type="ECO:0000259" key="5">
    <source>
        <dbReference type="PROSITE" id="PS50011"/>
    </source>
</evidence>
<dbReference type="GO" id="GO:0005524">
    <property type="term" value="F:ATP binding"/>
    <property type="evidence" value="ECO:0007669"/>
    <property type="project" value="UniProtKB-KW"/>
</dbReference>
<keyword evidence="4" id="KW-0067">ATP-binding</keyword>
<evidence type="ECO:0000256" key="2">
    <source>
        <dbReference type="ARBA" id="ARBA00012513"/>
    </source>
</evidence>
<dbReference type="InterPro" id="IPR000719">
    <property type="entry name" value="Prot_kinase_dom"/>
</dbReference>
<dbReference type="PANTHER" id="PTHR45832:SF22">
    <property type="entry name" value="SERINE_THREONINE-PROTEIN KINASE SAMKA-RELATED"/>
    <property type="match status" value="1"/>
</dbReference>
<evidence type="ECO:0000313" key="6">
    <source>
        <dbReference type="EMBL" id="NXE99844.1"/>
    </source>
</evidence>
<organism evidence="6">
    <name type="scientific">Menura novaehollandiae</name>
    <name type="common">superb lyrebird</name>
    <dbReference type="NCBI Taxonomy" id="47692"/>
    <lineage>
        <taxon>Eukaryota</taxon>
        <taxon>Metazoa</taxon>
        <taxon>Chordata</taxon>
        <taxon>Craniata</taxon>
        <taxon>Vertebrata</taxon>
        <taxon>Euteleostomi</taxon>
        <taxon>Archelosauria</taxon>
        <taxon>Archosauria</taxon>
        <taxon>Dinosauria</taxon>
        <taxon>Saurischia</taxon>
        <taxon>Theropoda</taxon>
        <taxon>Coelurosauria</taxon>
        <taxon>Aves</taxon>
        <taxon>Neognathae</taxon>
        <taxon>Neoaves</taxon>
        <taxon>Telluraves</taxon>
        <taxon>Australaves</taxon>
        <taxon>Passeriformes</taxon>
        <taxon>Menuridae</taxon>
        <taxon>Menura</taxon>
    </lineage>
</organism>
<keyword evidence="6" id="KW-0808">Transferase</keyword>
<dbReference type="EMBL" id="VWPS01001040">
    <property type="protein sequence ID" value="NXE99844.1"/>
    <property type="molecule type" value="Genomic_DNA"/>
</dbReference>
<reference evidence="6" key="1">
    <citation type="submission" date="2022-12" db="EMBL/GenBank/DDBJ databases">
        <title>Bird 10,000 Genomes (B10K) Project - Family phase.</title>
        <authorList>
            <person name="Zhang G."/>
        </authorList>
    </citation>
    <scope>NUCLEOTIDE SEQUENCE</scope>
    <source>
        <strain evidence="6">B10K-CU-030-46</strain>
        <tissue evidence="6">Muscle</tissue>
    </source>
</reference>
<evidence type="ECO:0000256" key="4">
    <source>
        <dbReference type="ARBA" id="ARBA00022840"/>
    </source>
</evidence>
<dbReference type="AlphaFoldDB" id="A0AA97MWU1"/>